<proteinExistence type="predicted"/>
<dbReference type="OrthoDB" id="10415201at2759"/>
<dbReference type="Proteomes" id="UP000054350">
    <property type="component" value="Unassembled WGS sequence"/>
</dbReference>
<organism evidence="1 2">
    <name type="scientific">Allomyces macrogynus (strain ATCC 38327)</name>
    <name type="common">Allomyces javanicus var. macrogynus</name>
    <dbReference type="NCBI Taxonomy" id="578462"/>
    <lineage>
        <taxon>Eukaryota</taxon>
        <taxon>Fungi</taxon>
        <taxon>Fungi incertae sedis</taxon>
        <taxon>Blastocladiomycota</taxon>
        <taxon>Blastocladiomycetes</taxon>
        <taxon>Blastocladiales</taxon>
        <taxon>Blastocladiaceae</taxon>
        <taxon>Allomyces</taxon>
    </lineage>
</organism>
<gene>
    <name evidence="1" type="ORF">AMAG_07998</name>
</gene>
<protein>
    <submittedName>
        <fullName evidence="1">Uncharacterized protein</fullName>
    </submittedName>
</protein>
<accession>A0A0L0SK12</accession>
<keyword evidence="2" id="KW-1185">Reference proteome</keyword>
<dbReference type="EMBL" id="GG745341">
    <property type="protein sequence ID" value="KNE62822.1"/>
    <property type="molecule type" value="Genomic_DNA"/>
</dbReference>
<reference evidence="2" key="2">
    <citation type="submission" date="2009-11" db="EMBL/GenBank/DDBJ databases">
        <title>The Genome Sequence of Allomyces macrogynus strain ATCC 38327.</title>
        <authorList>
            <consortium name="The Broad Institute Genome Sequencing Platform"/>
            <person name="Russ C."/>
            <person name="Cuomo C."/>
            <person name="Shea T."/>
            <person name="Young S.K."/>
            <person name="Zeng Q."/>
            <person name="Koehrsen M."/>
            <person name="Haas B."/>
            <person name="Borodovsky M."/>
            <person name="Guigo R."/>
            <person name="Alvarado L."/>
            <person name="Berlin A."/>
            <person name="Borenstein D."/>
            <person name="Chen Z."/>
            <person name="Engels R."/>
            <person name="Freedman E."/>
            <person name="Gellesch M."/>
            <person name="Goldberg J."/>
            <person name="Griggs A."/>
            <person name="Gujja S."/>
            <person name="Heiman D."/>
            <person name="Hepburn T."/>
            <person name="Howarth C."/>
            <person name="Jen D."/>
            <person name="Larson L."/>
            <person name="Lewis B."/>
            <person name="Mehta T."/>
            <person name="Park D."/>
            <person name="Pearson M."/>
            <person name="Roberts A."/>
            <person name="Saif S."/>
            <person name="Shenoy N."/>
            <person name="Sisk P."/>
            <person name="Stolte C."/>
            <person name="Sykes S."/>
            <person name="Walk T."/>
            <person name="White J."/>
            <person name="Yandava C."/>
            <person name="Burger G."/>
            <person name="Gray M.W."/>
            <person name="Holland P.W.H."/>
            <person name="King N."/>
            <person name="Lang F.B.F."/>
            <person name="Roger A.J."/>
            <person name="Ruiz-Trillo I."/>
            <person name="Lander E."/>
            <person name="Nusbaum C."/>
        </authorList>
    </citation>
    <scope>NUCLEOTIDE SEQUENCE [LARGE SCALE GENOMIC DNA]</scope>
    <source>
        <strain evidence="2">ATCC 38327</strain>
    </source>
</reference>
<evidence type="ECO:0000313" key="2">
    <source>
        <dbReference type="Proteomes" id="UP000054350"/>
    </source>
</evidence>
<sequence length="195" mass="21983">MSGVGNINTVKFITTLTPFKMPASSLWRCNLEFNLREIRPVLDARLDRSNGQVRFTMSWLIRNRVPRVARRAPTHVHDQQLLTARSHFIAPPRLIYLLLNLPRNITLDLLLPILFARGVHGVLDLVGPVPGLPDKTSQMAYLSLSPTSRNDGRALVDASIDGHQLQVCTISDPAKFFASTHDLRAVIQRYVERLD</sequence>
<dbReference type="VEuPathDB" id="FungiDB:AMAG_07998"/>
<evidence type="ECO:0000313" key="1">
    <source>
        <dbReference type="EMBL" id="KNE62822.1"/>
    </source>
</evidence>
<dbReference type="AlphaFoldDB" id="A0A0L0SK12"/>
<name>A0A0L0SK12_ALLM3</name>
<reference evidence="1 2" key="1">
    <citation type="submission" date="2009-11" db="EMBL/GenBank/DDBJ databases">
        <title>Annotation of Allomyces macrogynus ATCC 38327.</title>
        <authorList>
            <consortium name="The Broad Institute Genome Sequencing Platform"/>
            <person name="Russ C."/>
            <person name="Cuomo C."/>
            <person name="Burger G."/>
            <person name="Gray M.W."/>
            <person name="Holland P.W.H."/>
            <person name="King N."/>
            <person name="Lang F.B.F."/>
            <person name="Roger A.J."/>
            <person name="Ruiz-Trillo I."/>
            <person name="Young S.K."/>
            <person name="Zeng Q."/>
            <person name="Gargeya S."/>
            <person name="Fitzgerald M."/>
            <person name="Haas B."/>
            <person name="Abouelleil A."/>
            <person name="Alvarado L."/>
            <person name="Arachchi H.M."/>
            <person name="Berlin A."/>
            <person name="Chapman S.B."/>
            <person name="Gearin G."/>
            <person name="Goldberg J."/>
            <person name="Griggs A."/>
            <person name="Gujja S."/>
            <person name="Hansen M."/>
            <person name="Heiman D."/>
            <person name="Howarth C."/>
            <person name="Larimer J."/>
            <person name="Lui A."/>
            <person name="MacDonald P.J.P."/>
            <person name="McCowen C."/>
            <person name="Montmayeur A."/>
            <person name="Murphy C."/>
            <person name="Neiman D."/>
            <person name="Pearson M."/>
            <person name="Priest M."/>
            <person name="Roberts A."/>
            <person name="Saif S."/>
            <person name="Shea T."/>
            <person name="Sisk P."/>
            <person name="Stolte C."/>
            <person name="Sykes S."/>
            <person name="Wortman J."/>
            <person name="Nusbaum C."/>
            <person name="Birren B."/>
        </authorList>
    </citation>
    <scope>NUCLEOTIDE SEQUENCE [LARGE SCALE GENOMIC DNA]</scope>
    <source>
        <strain evidence="1 2">ATCC 38327</strain>
    </source>
</reference>